<dbReference type="SMART" id="SM00028">
    <property type="entry name" value="TPR"/>
    <property type="match status" value="5"/>
</dbReference>
<dbReference type="Gene3D" id="3.30.565.10">
    <property type="entry name" value="Histidine kinase-like ATPase, C-terminal domain"/>
    <property type="match status" value="1"/>
</dbReference>
<keyword evidence="7" id="KW-0067">ATP-binding</keyword>
<keyword evidence="6" id="KW-0812">Transmembrane</keyword>
<accession>A0A521DMR2</accession>
<dbReference type="AlphaFoldDB" id="A0A521DMR2"/>
<dbReference type="InterPro" id="IPR050482">
    <property type="entry name" value="Sensor_HK_TwoCompSys"/>
</dbReference>
<dbReference type="Proteomes" id="UP000317289">
    <property type="component" value="Unassembled WGS sequence"/>
</dbReference>
<keyword evidence="6" id="KW-0472">Membrane</keyword>
<reference evidence="8 9" key="1">
    <citation type="submission" date="2017-05" db="EMBL/GenBank/DDBJ databases">
        <authorList>
            <person name="Varghese N."/>
            <person name="Submissions S."/>
        </authorList>
    </citation>
    <scope>NUCLEOTIDE SEQUENCE [LARGE SCALE GENOMIC DNA]</scope>
    <source>
        <strain evidence="8 9">DSM 19382</strain>
    </source>
</reference>
<protein>
    <recommendedName>
        <fullName evidence="2">histidine kinase</fullName>
        <ecNumber evidence="2">2.7.13.3</ecNumber>
    </recommendedName>
</protein>
<evidence type="ECO:0000313" key="8">
    <source>
        <dbReference type="EMBL" id="SMO72918.1"/>
    </source>
</evidence>
<keyword evidence="3" id="KW-0808">Transferase</keyword>
<evidence type="ECO:0000256" key="2">
    <source>
        <dbReference type="ARBA" id="ARBA00012438"/>
    </source>
</evidence>
<keyword evidence="4" id="KW-0418">Kinase</keyword>
<dbReference type="PANTHER" id="PTHR24421">
    <property type="entry name" value="NITRATE/NITRITE SENSOR PROTEIN NARX-RELATED"/>
    <property type="match status" value="1"/>
</dbReference>
<dbReference type="EC" id="2.7.13.3" evidence="2"/>
<evidence type="ECO:0000256" key="3">
    <source>
        <dbReference type="ARBA" id="ARBA00022679"/>
    </source>
</evidence>
<keyword evidence="6" id="KW-1133">Transmembrane helix</keyword>
<gene>
    <name evidence="7" type="ORF">GJU42_10175</name>
    <name evidence="8" type="ORF">SAMN06265349_103417</name>
</gene>
<comment type="catalytic activity">
    <reaction evidence="1">
        <text>ATP + protein L-histidine = ADP + protein N-phospho-L-histidine.</text>
        <dbReference type="EC" id="2.7.13.3"/>
    </reaction>
</comment>
<dbReference type="GO" id="GO:0005524">
    <property type="term" value="F:ATP binding"/>
    <property type="evidence" value="ECO:0007669"/>
    <property type="project" value="UniProtKB-KW"/>
</dbReference>
<evidence type="ECO:0000256" key="4">
    <source>
        <dbReference type="ARBA" id="ARBA00022777"/>
    </source>
</evidence>
<dbReference type="PANTHER" id="PTHR24421:SF10">
    <property type="entry name" value="NITRATE_NITRITE SENSOR PROTEIN NARQ"/>
    <property type="match status" value="1"/>
</dbReference>
<evidence type="ECO:0000256" key="5">
    <source>
        <dbReference type="ARBA" id="ARBA00023012"/>
    </source>
</evidence>
<dbReference type="CDD" id="cd16917">
    <property type="entry name" value="HATPase_UhpB-NarQ-NarX-like"/>
    <property type="match status" value="1"/>
</dbReference>
<dbReference type="GO" id="GO:0000160">
    <property type="term" value="P:phosphorelay signal transduction system"/>
    <property type="evidence" value="ECO:0007669"/>
    <property type="project" value="UniProtKB-KW"/>
</dbReference>
<evidence type="ECO:0000256" key="6">
    <source>
        <dbReference type="SAM" id="Phobius"/>
    </source>
</evidence>
<keyword evidence="10" id="KW-1185">Reference proteome</keyword>
<dbReference type="OrthoDB" id="943406at2"/>
<dbReference type="SUPFAM" id="SSF55874">
    <property type="entry name" value="ATPase domain of HSP90 chaperone/DNA topoisomerase II/histidine kinase"/>
    <property type="match status" value="1"/>
</dbReference>
<organism evidence="8 9">
    <name type="scientific">Flavobacterium resistens</name>
    <dbReference type="NCBI Taxonomy" id="443612"/>
    <lineage>
        <taxon>Bacteria</taxon>
        <taxon>Pseudomonadati</taxon>
        <taxon>Bacteroidota</taxon>
        <taxon>Flavobacteriia</taxon>
        <taxon>Flavobacteriales</taxon>
        <taxon>Flavobacteriaceae</taxon>
        <taxon>Flavobacterium</taxon>
    </lineage>
</organism>
<dbReference type="PROSITE" id="PS51257">
    <property type="entry name" value="PROKAR_LIPOPROTEIN"/>
    <property type="match status" value="1"/>
</dbReference>
<evidence type="ECO:0000313" key="10">
    <source>
        <dbReference type="Proteomes" id="UP000468990"/>
    </source>
</evidence>
<dbReference type="InterPro" id="IPR011990">
    <property type="entry name" value="TPR-like_helical_dom_sf"/>
</dbReference>
<feature type="transmembrane region" description="Helical" evidence="6">
    <location>
        <begin position="343"/>
        <end position="362"/>
    </location>
</feature>
<dbReference type="GO" id="GO:0004673">
    <property type="term" value="F:protein histidine kinase activity"/>
    <property type="evidence" value="ECO:0007669"/>
    <property type="project" value="UniProtKB-EC"/>
</dbReference>
<keyword evidence="5" id="KW-0902">Two-component regulatory system</keyword>
<dbReference type="InterPro" id="IPR036890">
    <property type="entry name" value="HATPase_C_sf"/>
</dbReference>
<dbReference type="SUPFAM" id="SSF48452">
    <property type="entry name" value="TPR-like"/>
    <property type="match status" value="1"/>
</dbReference>
<dbReference type="Gene3D" id="1.25.40.10">
    <property type="entry name" value="Tetratricopeptide repeat domain"/>
    <property type="match status" value="1"/>
</dbReference>
<evidence type="ECO:0000313" key="9">
    <source>
        <dbReference type="Proteomes" id="UP000317289"/>
    </source>
</evidence>
<name>A0A521DMR2_9FLAO</name>
<dbReference type="EMBL" id="FXTA01000003">
    <property type="protein sequence ID" value="SMO72918.1"/>
    <property type="molecule type" value="Genomic_DNA"/>
</dbReference>
<dbReference type="Proteomes" id="UP000468990">
    <property type="component" value="Unassembled WGS sequence"/>
</dbReference>
<proteinExistence type="predicted"/>
<keyword evidence="7" id="KW-0547">Nucleotide-binding</keyword>
<reference evidence="7 10" key="2">
    <citation type="submission" date="2019-11" db="EMBL/GenBank/DDBJ databases">
        <title>Flavobacterium resistens genome.</title>
        <authorList>
            <person name="Wilson V.M."/>
            <person name="Newman J.D."/>
        </authorList>
    </citation>
    <scope>NUCLEOTIDE SEQUENCE [LARGE SCALE GENOMIC DNA]</scope>
    <source>
        <strain evidence="7 10">DSM 19382</strain>
    </source>
</reference>
<evidence type="ECO:0000313" key="7">
    <source>
        <dbReference type="EMBL" id="MRX68323.1"/>
    </source>
</evidence>
<dbReference type="EMBL" id="WKKG01000004">
    <property type="protein sequence ID" value="MRX68323.1"/>
    <property type="molecule type" value="Genomic_DNA"/>
</dbReference>
<evidence type="ECO:0000256" key="1">
    <source>
        <dbReference type="ARBA" id="ARBA00000085"/>
    </source>
</evidence>
<dbReference type="InterPro" id="IPR019734">
    <property type="entry name" value="TPR_rpt"/>
</dbReference>
<sequence length="568" mass="66393">MLRSPFFCFVLFVFLISCKDKKVVHAKNLALEKKALKIRNKGIKTLEKENYDSAFYYFNKSISLYKKNADSANIVYVLSQIANIQQINGDYYGSKETLTETLPYIRKKDVYSAYINTLFGIAEKELSNYKDAIYYYNASIKDYDDPESKKYNLNNIAVVYINQKKYDKAINLLESATKLKIANKKLQDNIPRIIDNLGYAYFKNGLSEKGLLYMQKSLELRKTYPDDYGSIENSLHLSEFYSKTNPQKSKEFALKAYSTATKTHSIDERLEALALLITNESVAENTQYAKKFTFLNDSIIKVRNNFKNKFAKIKYDSQKEKDENEKLRLEKAENQLELQRAHYRQFIFLSIFLLLSLLIFYLRKYYQNKNRIEKLEAAYETEIRISKDIHDELANDVFHTITFSQTQPLENENSKEILIQRLDNIYARVRSISKENNTIDTGINYVHNLKEMLSTYNNETRNIIINNIEKINWDVIDDIKKITIQRTLQELMVNMTKHSEASLVVVKFDHDANKIFIDYTDNGKGTEKNKIIKNGLQNMENRILSTKGTITFDTEPNKGFKMKISMPK</sequence>